<dbReference type="Proteomes" id="UP000236311">
    <property type="component" value="Unassembled WGS sequence"/>
</dbReference>
<evidence type="ECO:0000256" key="2">
    <source>
        <dbReference type="SAM" id="SignalP"/>
    </source>
</evidence>
<evidence type="ECO:0000256" key="1">
    <source>
        <dbReference type="SAM" id="MobiDB-lite"/>
    </source>
</evidence>
<evidence type="ECO:0008006" key="5">
    <source>
        <dbReference type="Google" id="ProtNLM"/>
    </source>
</evidence>
<gene>
    <name evidence="3" type="ORF">AMURIS_04064</name>
</gene>
<accession>A0A2K4ZLG2</accession>
<dbReference type="AlphaFoldDB" id="A0A2K4ZLG2"/>
<keyword evidence="4" id="KW-1185">Reference proteome</keyword>
<feature type="signal peptide" evidence="2">
    <location>
        <begin position="1"/>
        <end position="24"/>
    </location>
</feature>
<dbReference type="EMBL" id="OFSM01000024">
    <property type="protein sequence ID" value="SOY31327.1"/>
    <property type="molecule type" value="Genomic_DNA"/>
</dbReference>
<feature type="region of interest" description="Disordered" evidence="1">
    <location>
        <begin position="206"/>
        <end position="260"/>
    </location>
</feature>
<reference evidence="3 4" key="1">
    <citation type="submission" date="2018-01" db="EMBL/GenBank/DDBJ databases">
        <authorList>
            <person name="Gaut B.S."/>
            <person name="Morton B.R."/>
            <person name="Clegg M.T."/>
            <person name="Duvall M.R."/>
        </authorList>
    </citation>
    <scope>NUCLEOTIDE SEQUENCE [LARGE SCALE GENOMIC DNA]</scope>
    <source>
        <strain evidence="3">GP69</strain>
    </source>
</reference>
<keyword evidence="2" id="KW-0732">Signal</keyword>
<feature type="compositionally biased region" description="Low complexity" evidence="1">
    <location>
        <begin position="216"/>
        <end position="249"/>
    </location>
</feature>
<proteinExistence type="predicted"/>
<evidence type="ECO:0000313" key="3">
    <source>
        <dbReference type="EMBL" id="SOY31327.1"/>
    </source>
</evidence>
<dbReference type="RefSeq" id="WP_146040135.1">
    <property type="nucleotide sequence ID" value="NZ_CANRXC010000084.1"/>
</dbReference>
<feature type="chain" id="PRO_5038926502" description="Gram-positive cocci surface proteins LPxTG domain-containing protein" evidence="2">
    <location>
        <begin position="25"/>
        <end position="291"/>
    </location>
</feature>
<name>A0A2K4ZLG2_9FIRM</name>
<protein>
    <recommendedName>
        <fullName evidence="5">Gram-positive cocci surface proteins LPxTG domain-containing protein</fullName>
    </recommendedName>
</protein>
<dbReference type="OrthoDB" id="9831543at2"/>
<evidence type="ECO:0000313" key="4">
    <source>
        <dbReference type="Proteomes" id="UP000236311"/>
    </source>
</evidence>
<sequence length="291" mass="31981">MKKGKSFRNIIAMMATAVMLFLLSEGNCLKVAAEEPVTYVVKYLADQKEWCYQENRSVFDDTVTSWQVYQLREVLKAGDTVVVYNDTTADVTLDLGSTRFTNLTVSTSAFTVINTGGVQDCYILSNSSCSVNGNITNAHVYDNSLVNFGNNIQELRIHCNDKITSSVGCGGTVGHLYAPSDTLPRTFYDLYDFQAGSLIIDQDGDLNTPDWQYSREPSSQPVEQPTPQPEVQQPETQQPAAQPTPAAPADSDDEYDAVPKTGESNSAFWLICGGVLCMFGSMAIRLKKSKE</sequence>
<organism evidence="3 4">
    <name type="scientific">Acetatifactor muris</name>
    <dbReference type="NCBI Taxonomy" id="879566"/>
    <lineage>
        <taxon>Bacteria</taxon>
        <taxon>Bacillati</taxon>
        <taxon>Bacillota</taxon>
        <taxon>Clostridia</taxon>
        <taxon>Lachnospirales</taxon>
        <taxon>Lachnospiraceae</taxon>
        <taxon>Acetatifactor</taxon>
    </lineage>
</organism>